<keyword evidence="3" id="KW-0547">Nucleotide-binding</keyword>
<dbReference type="AlphaFoldDB" id="A0A381R4R0"/>
<evidence type="ECO:0000313" key="8">
    <source>
        <dbReference type="EMBL" id="SUZ85779.1"/>
    </source>
</evidence>
<sequence length="456" mass="50842">MPTIKPAGYNQYLNNNPNVTGIDLLIADLNGVLRGKRVQPSALQKVFKDGICLPASVFALDITGVTVEETGLGVSQGDSDRICHPITGTLTNIPWHEKEMGQLLMTMYEADHQPFFADPRQVLHGICTKFEELRLTPVVAVELEFYLLDKRRDKQKNPQPPISPATGKREHNTQVYAMSDLDDYGEFLETVSKGAYIQGIPADTALAEYAPGQFEINLKHKPDPLTACDNAILLKRLIKGVAWSLGFQTTFMAKPYAKQAGSGMHIHVSLLNEEKKNIFMDPKNGTGSPILHYAIGGMADTMAESMAIFCPNTNSYRRFQPDLYVPMAPTWGLDNRTVALRIPTGPESNKRIEHRVSGADANPYLVVAAVLAGIYNGIKNEINPPEITMGDAIAKHPPSLPMTWIESLKAFSNGKIIKEHLGTDFCHVYYQTRYKEMQEFDRHVTPLELDWYLRTV</sequence>
<comment type="cofactor">
    <cofactor evidence="1">
        <name>Mg(2+)</name>
        <dbReference type="ChEBI" id="CHEBI:18420"/>
    </cofactor>
</comment>
<name>A0A381R4R0_9ZZZZ</name>
<dbReference type="SMART" id="SM01230">
    <property type="entry name" value="Gln-synt_C"/>
    <property type="match status" value="1"/>
</dbReference>
<evidence type="ECO:0000256" key="5">
    <source>
        <dbReference type="ARBA" id="ARBA00022842"/>
    </source>
</evidence>
<keyword evidence="5" id="KW-0460">Magnesium</keyword>
<dbReference type="InterPro" id="IPR008146">
    <property type="entry name" value="Gln_synth_cat_dom"/>
</dbReference>
<dbReference type="InterPro" id="IPR008147">
    <property type="entry name" value="Gln_synt_N"/>
</dbReference>
<dbReference type="SUPFAM" id="SSF54368">
    <property type="entry name" value="Glutamine synthetase, N-terminal domain"/>
    <property type="match status" value="1"/>
</dbReference>
<dbReference type="Pfam" id="PF00120">
    <property type="entry name" value="Gln-synt_C"/>
    <property type="match status" value="1"/>
</dbReference>
<organism evidence="8">
    <name type="scientific">marine metagenome</name>
    <dbReference type="NCBI Taxonomy" id="408172"/>
    <lineage>
        <taxon>unclassified sequences</taxon>
        <taxon>metagenomes</taxon>
        <taxon>ecological metagenomes</taxon>
    </lineage>
</organism>
<reference evidence="8" key="1">
    <citation type="submission" date="2018-05" db="EMBL/GenBank/DDBJ databases">
        <authorList>
            <person name="Lanie J.A."/>
            <person name="Ng W.-L."/>
            <person name="Kazmierczak K.M."/>
            <person name="Andrzejewski T.M."/>
            <person name="Davidsen T.M."/>
            <person name="Wayne K.J."/>
            <person name="Tettelin H."/>
            <person name="Glass J.I."/>
            <person name="Rusch D."/>
            <person name="Podicherti R."/>
            <person name="Tsui H.-C.T."/>
            <person name="Winkler M.E."/>
        </authorList>
    </citation>
    <scope>NUCLEOTIDE SEQUENCE</scope>
</reference>
<dbReference type="InterPro" id="IPR014746">
    <property type="entry name" value="Gln_synth/guanido_kin_cat_dom"/>
</dbReference>
<evidence type="ECO:0000256" key="4">
    <source>
        <dbReference type="ARBA" id="ARBA00022840"/>
    </source>
</evidence>
<dbReference type="PROSITE" id="PS51986">
    <property type="entry name" value="GS_BETA_GRASP"/>
    <property type="match status" value="1"/>
</dbReference>
<dbReference type="PROSITE" id="PS51987">
    <property type="entry name" value="GS_CATALYTIC"/>
    <property type="match status" value="1"/>
</dbReference>
<dbReference type="PROSITE" id="PS00181">
    <property type="entry name" value="GLNA_ATP"/>
    <property type="match status" value="1"/>
</dbReference>
<evidence type="ECO:0000256" key="3">
    <source>
        <dbReference type="ARBA" id="ARBA00022741"/>
    </source>
</evidence>
<evidence type="ECO:0000256" key="1">
    <source>
        <dbReference type="ARBA" id="ARBA00001946"/>
    </source>
</evidence>
<feature type="domain" description="GS catalytic" evidence="7">
    <location>
        <begin position="119"/>
        <end position="456"/>
    </location>
</feature>
<proteinExistence type="predicted"/>
<dbReference type="PANTHER" id="PTHR43785">
    <property type="entry name" value="GAMMA-GLUTAMYLPUTRESCINE SYNTHETASE"/>
    <property type="match status" value="1"/>
</dbReference>
<protein>
    <submittedName>
        <fullName evidence="8">Uncharacterized protein</fullName>
    </submittedName>
</protein>
<dbReference type="GO" id="GO:0006542">
    <property type="term" value="P:glutamine biosynthetic process"/>
    <property type="evidence" value="ECO:0007669"/>
    <property type="project" value="InterPro"/>
</dbReference>
<evidence type="ECO:0000256" key="2">
    <source>
        <dbReference type="ARBA" id="ARBA00022598"/>
    </source>
</evidence>
<dbReference type="Gene3D" id="3.10.20.70">
    <property type="entry name" value="Glutamine synthetase, N-terminal domain"/>
    <property type="match status" value="1"/>
</dbReference>
<evidence type="ECO:0000259" key="6">
    <source>
        <dbReference type="PROSITE" id="PS51986"/>
    </source>
</evidence>
<keyword evidence="4" id="KW-0067">ATP-binding</keyword>
<dbReference type="GO" id="GO:0005524">
    <property type="term" value="F:ATP binding"/>
    <property type="evidence" value="ECO:0007669"/>
    <property type="project" value="UniProtKB-KW"/>
</dbReference>
<keyword evidence="2" id="KW-0436">Ligase</keyword>
<gene>
    <name evidence="8" type="ORF">METZ01_LOCUS38633</name>
</gene>
<dbReference type="GO" id="GO:0004356">
    <property type="term" value="F:glutamine synthetase activity"/>
    <property type="evidence" value="ECO:0007669"/>
    <property type="project" value="InterPro"/>
</dbReference>
<dbReference type="Gene3D" id="3.30.590.10">
    <property type="entry name" value="Glutamine synthetase/guanido kinase, catalytic domain"/>
    <property type="match status" value="1"/>
</dbReference>
<accession>A0A381R4R0</accession>
<dbReference type="PANTHER" id="PTHR43785:SF12">
    <property type="entry name" value="TYPE-1 GLUTAMINE SYNTHETASE 2"/>
    <property type="match status" value="1"/>
</dbReference>
<dbReference type="InterPro" id="IPR027303">
    <property type="entry name" value="Gln_synth_gly_rich_site"/>
</dbReference>
<dbReference type="InterPro" id="IPR036651">
    <property type="entry name" value="Gln_synt_N_sf"/>
</dbReference>
<dbReference type="SUPFAM" id="SSF55931">
    <property type="entry name" value="Glutamine synthetase/guanido kinase"/>
    <property type="match status" value="1"/>
</dbReference>
<feature type="domain" description="GS beta-grasp" evidence="6">
    <location>
        <begin position="17"/>
        <end position="112"/>
    </location>
</feature>
<dbReference type="EMBL" id="UINC01001650">
    <property type="protein sequence ID" value="SUZ85779.1"/>
    <property type="molecule type" value="Genomic_DNA"/>
</dbReference>
<evidence type="ECO:0000259" key="7">
    <source>
        <dbReference type="PROSITE" id="PS51987"/>
    </source>
</evidence>
<dbReference type="GO" id="GO:0006598">
    <property type="term" value="P:polyamine catabolic process"/>
    <property type="evidence" value="ECO:0007669"/>
    <property type="project" value="TreeGrafter"/>
</dbReference>